<name>A0A285VAM7_9MICO</name>
<sequence>MGSRDLLKTYAAVLTELASRGVIRSRNAPLGDVAELLVQRAYDGALAPPAAKSWDVESADGRRIQVKSRLVVSGTRRAQQYSPFRSWDFDVCVFITFDAYTYDVLQALEVPSEGVRALASPVPHVGVTAARVNTRTALAAAPGAVDVTQKIHAAMNNLV</sequence>
<dbReference type="InterPro" id="IPR054267">
    <property type="entry name" value="DUF6998"/>
</dbReference>
<keyword evidence="3" id="KW-1185">Reference proteome</keyword>
<accession>A0A285VAM7</accession>
<dbReference type="Pfam" id="PF22522">
    <property type="entry name" value="DUF6998"/>
    <property type="match status" value="1"/>
</dbReference>
<gene>
    <name evidence="2" type="ORF">SAMN05421879_10149</name>
</gene>
<evidence type="ECO:0000259" key="1">
    <source>
        <dbReference type="Pfam" id="PF22522"/>
    </source>
</evidence>
<evidence type="ECO:0000313" key="2">
    <source>
        <dbReference type="EMBL" id="SOC51149.1"/>
    </source>
</evidence>
<dbReference type="Proteomes" id="UP000219688">
    <property type="component" value="Unassembled WGS sequence"/>
</dbReference>
<evidence type="ECO:0000313" key="3">
    <source>
        <dbReference type="Proteomes" id="UP000219688"/>
    </source>
</evidence>
<dbReference type="AlphaFoldDB" id="A0A285VAM7"/>
<organism evidence="2 3">
    <name type="scientific">Ornithinimicrobium cerasi</name>
    <dbReference type="NCBI Taxonomy" id="2248773"/>
    <lineage>
        <taxon>Bacteria</taxon>
        <taxon>Bacillati</taxon>
        <taxon>Actinomycetota</taxon>
        <taxon>Actinomycetes</taxon>
        <taxon>Micrococcales</taxon>
        <taxon>Ornithinimicrobiaceae</taxon>
        <taxon>Ornithinimicrobium</taxon>
    </lineage>
</organism>
<proteinExistence type="predicted"/>
<feature type="domain" description="DUF6998" evidence="1">
    <location>
        <begin position="30"/>
        <end position="69"/>
    </location>
</feature>
<protein>
    <recommendedName>
        <fullName evidence="1">DUF6998 domain-containing protein</fullName>
    </recommendedName>
</protein>
<reference evidence="3" key="1">
    <citation type="submission" date="2017-08" db="EMBL/GenBank/DDBJ databases">
        <authorList>
            <person name="Varghese N."/>
            <person name="Submissions S."/>
        </authorList>
    </citation>
    <scope>NUCLEOTIDE SEQUENCE [LARGE SCALE GENOMIC DNA]</scope>
    <source>
        <strain evidence="3">USBA17B2</strain>
    </source>
</reference>
<dbReference type="EMBL" id="OBQK01000001">
    <property type="protein sequence ID" value="SOC51149.1"/>
    <property type="molecule type" value="Genomic_DNA"/>
</dbReference>